<reference evidence="5 6" key="1">
    <citation type="submission" date="2024-11" db="EMBL/GenBank/DDBJ databases">
        <authorList>
            <person name="Heng Y.C."/>
            <person name="Lim A.C.H."/>
            <person name="Lee J.K.Y."/>
            <person name="Kittelmann S."/>
        </authorList>
    </citation>
    <scope>NUCLEOTIDE SEQUENCE [LARGE SCALE GENOMIC DNA]</scope>
    <source>
        <strain evidence="5 6">WILCCON 0114</strain>
    </source>
</reference>
<dbReference type="PANTHER" id="PTHR34216">
    <property type="match status" value="1"/>
</dbReference>
<dbReference type="Pfam" id="PF01522">
    <property type="entry name" value="Polysacc_deac_1"/>
    <property type="match status" value="1"/>
</dbReference>
<evidence type="ECO:0000313" key="5">
    <source>
        <dbReference type="EMBL" id="MFL0251982.1"/>
    </source>
</evidence>
<evidence type="ECO:0000313" key="6">
    <source>
        <dbReference type="Proteomes" id="UP001623592"/>
    </source>
</evidence>
<dbReference type="InterPro" id="IPR002509">
    <property type="entry name" value="NODB_dom"/>
</dbReference>
<evidence type="ECO:0000256" key="2">
    <source>
        <dbReference type="ARBA" id="ARBA00022729"/>
    </source>
</evidence>
<keyword evidence="6" id="KW-1185">Reference proteome</keyword>
<accession>A0ABW8THL7</accession>
<dbReference type="EC" id="3.-.-.-" evidence="5"/>
<comment type="subcellular location">
    <subcellularLocation>
        <location evidence="1">Secreted</location>
    </subcellularLocation>
</comment>
<comment type="caution">
    <text evidence="5">The sequence shown here is derived from an EMBL/GenBank/DDBJ whole genome shotgun (WGS) entry which is preliminary data.</text>
</comment>
<dbReference type="EMBL" id="JBJIAA010000014">
    <property type="protein sequence ID" value="MFL0251982.1"/>
    <property type="molecule type" value="Genomic_DNA"/>
</dbReference>
<dbReference type="RefSeq" id="WP_406788633.1">
    <property type="nucleotide sequence ID" value="NZ_JBJIAA010000014.1"/>
</dbReference>
<dbReference type="InterPro" id="IPR011330">
    <property type="entry name" value="Glyco_hydro/deAcase_b/a-brl"/>
</dbReference>
<dbReference type="CDD" id="cd10918">
    <property type="entry name" value="CE4_NodB_like_5s_6s"/>
    <property type="match status" value="1"/>
</dbReference>
<name>A0ABW8THL7_9CLOT</name>
<dbReference type="SUPFAM" id="SSF88713">
    <property type="entry name" value="Glycoside hydrolase/deacetylase"/>
    <property type="match status" value="1"/>
</dbReference>
<gene>
    <name evidence="5" type="ORF">ACJDT4_16300</name>
</gene>
<keyword evidence="5" id="KW-0378">Hydrolase</keyword>
<dbReference type="PROSITE" id="PS51677">
    <property type="entry name" value="NODB"/>
    <property type="match status" value="1"/>
</dbReference>
<feature type="transmembrane region" description="Helical" evidence="3">
    <location>
        <begin position="9"/>
        <end position="29"/>
    </location>
</feature>
<keyword evidence="2" id="KW-0732">Signal</keyword>
<protein>
    <submittedName>
        <fullName evidence="5">Polysaccharide deacetylase family protein</fullName>
        <ecNumber evidence="5">3.-.-.-</ecNumber>
    </submittedName>
</protein>
<dbReference type="PANTHER" id="PTHR34216:SF3">
    <property type="entry name" value="POLY-BETA-1,6-N-ACETYL-D-GLUCOSAMINE N-DEACETYLASE"/>
    <property type="match status" value="1"/>
</dbReference>
<dbReference type="InterPro" id="IPR051398">
    <property type="entry name" value="Polysacch_Deacetylase"/>
</dbReference>
<dbReference type="Proteomes" id="UP001623592">
    <property type="component" value="Unassembled WGS sequence"/>
</dbReference>
<evidence type="ECO:0000256" key="1">
    <source>
        <dbReference type="ARBA" id="ARBA00004613"/>
    </source>
</evidence>
<dbReference type="GO" id="GO:0016787">
    <property type="term" value="F:hydrolase activity"/>
    <property type="evidence" value="ECO:0007669"/>
    <property type="project" value="UniProtKB-KW"/>
</dbReference>
<feature type="domain" description="NodB homology" evidence="4">
    <location>
        <begin position="120"/>
        <end position="301"/>
    </location>
</feature>
<keyword evidence="3" id="KW-0812">Transmembrane</keyword>
<evidence type="ECO:0000256" key="3">
    <source>
        <dbReference type="SAM" id="Phobius"/>
    </source>
</evidence>
<dbReference type="Gene3D" id="3.20.20.370">
    <property type="entry name" value="Glycoside hydrolase/deacetylase"/>
    <property type="match status" value="1"/>
</dbReference>
<keyword evidence="3" id="KW-1133">Transmembrane helix</keyword>
<evidence type="ECO:0000259" key="4">
    <source>
        <dbReference type="PROSITE" id="PS51677"/>
    </source>
</evidence>
<proteinExistence type="predicted"/>
<organism evidence="5 6">
    <name type="scientific">Clostridium neuense</name>
    <dbReference type="NCBI Taxonomy" id="1728934"/>
    <lineage>
        <taxon>Bacteria</taxon>
        <taxon>Bacillati</taxon>
        <taxon>Bacillota</taxon>
        <taxon>Clostridia</taxon>
        <taxon>Eubacteriales</taxon>
        <taxon>Clostridiaceae</taxon>
        <taxon>Clostridium</taxon>
    </lineage>
</organism>
<sequence length="301" mass="34677">MRKKTKRNALVAVIVIIVLICGLFIANYYKSYKRIVYSKDALILKSYNGTSTSKNFIHNNESIPVLMYHSIPDASSGNIMEVSKGQFEEEMKYLKDNGYHTLSADEFYDFIVKDKPVLKKSVLITFDDGYENQYKNAYPVLKKYKFNAVMFIITDYLDKGTLYLKSNELKTMSDNGISIESHTTNHAKLDKLSYKDQFKTLRDSQNKLEGICNKAVRFIAYPYGYFNKDTVEASQKSGYIMAFTTSGKWANINKGVYAVNRIYIFPQFNLGDFKSRITNPNYPQLVHPIDMLKGAYKTFIK</sequence>
<keyword evidence="3" id="KW-0472">Membrane</keyword>